<dbReference type="SUPFAM" id="SSF55031">
    <property type="entry name" value="Bacterial exopeptidase dimerisation domain"/>
    <property type="match status" value="1"/>
</dbReference>
<dbReference type="PANTHER" id="PTHR11014">
    <property type="entry name" value="PEPTIDASE M20 FAMILY MEMBER"/>
    <property type="match status" value="1"/>
</dbReference>
<dbReference type="RefSeq" id="WP_341414973.1">
    <property type="nucleotide sequence ID" value="NZ_JBBPCC010000004.1"/>
</dbReference>
<dbReference type="PIRSF" id="PIRSF005962">
    <property type="entry name" value="Pept_M20D_amidohydro"/>
    <property type="match status" value="1"/>
</dbReference>
<dbReference type="InterPro" id="IPR017439">
    <property type="entry name" value="Amidohydrolase"/>
</dbReference>
<dbReference type="Gene3D" id="3.40.630.10">
    <property type="entry name" value="Zn peptidases"/>
    <property type="match status" value="1"/>
</dbReference>
<dbReference type="Gene3D" id="3.30.70.360">
    <property type="match status" value="1"/>
</dbReference>
<dbReference type="EMBL" id="JBBPCC010000004">
    <property type="protein sequence ID" value="MEK8127909.1"/>
    <property type="molecule type" value="Genomic_DNA"/>
</dbReference>
<feature type="domain" description="Peptidase M20 dimerisation" evidence="1">
    <location>
        <begin position="187"/>
        <end position="278"/>
    </location>
</feature>
<proteinExistence type="predicted"/>
<dbReference type="InterPro" id="IPR011650">
    <property type="entry name" value="Peptidase_M20_dimer"/>
</dbReference>
<keyword evidence="3" id="KW-1185">Reference proteome</keyword>
<name>A0ABU9DGB9_9BACL</name>
<protein>
    <submittedName>
        <fullName evidence="2">Amidohydrolase</fullName>
    </submittedName>
</protein>
<reference evidence="2 3" key="1">
    <citation type="submission" date="2024-04" db="EMBL/GenBank/DDBJ databases">
        <title>draft genome sequnece of Paenibacillus filicis.</title>
        <authorList>
            <person name="Kim D.-U."/>
        </authorList>
    </citation>
    <scope>NUCLEOTIDE SEQUENCE [LARGE SCALE GENOMIC DNA]</scope>
    <source>
        <strain evidence="2 3">KACC14197</strain>
    </source>
</reference>
<sequence>MSSIIQWTEAITEQTIAWRRELHAKPELSFQEFKTAQYVEDLLRGFGQLEISRPTPTSVVARLIGKFPGKVLALRADMDALPIQEANDTPYKSQVDGIMHACGHDGHTATLLTVAKQLVPHRDRIHGEVRFIFQHAEELPPGGARELVAAGVLDGVDWIIGEHLSSQLPLGQIGLGYGERAASPDNFTITIKGSGGHAASPHNTIDSIAIGAQIVTNLQHIVSRNTDPLGQLVVSVTQFTGGASHNVIPDSAVLRGTVRSFREDIRQGARQRLEQIVAGIVAAHGAEYELDYLFGYAPVVNDDNVTRFVEETAAELFGTEAVTLLPPGMGAEDFSAYQQVVPGAFVFIGAGNVEAGIVHPHHHPKFEIDEHALQYGARLFVGVAERLLFKD</sequence>
<dbReference type="SUPFAM" id="SSF53187">
    <property type="entry name" value="Zn-dependent exopeptidases"/>
    <property type="match status" value="1"/>
</dbReference>
<dbReference type="Pfam" id="PF07687">
    <property type="entry name" value="M20_dimer"/>
    <property type="match status" value="1"/>
</dbReference>
<dbReference type="InterPro" id="IPR002933">
    <property type="entry name" value="Peptidase_M20"/>
</dbReference>
<dbReference type="Pfam" id="PF01546">
    <property type="entry name" value="Peptidase_M20"/>
    <property type="match status" value="1"/>
</dbReference>
<dbReference type="Proteomes" id="UP001469365">
    <property type="component" value="Unassembled WGS sequence"/>
</dbReference>
<comment type="caution">
    <text evidence="2">The sequence shown here is derived from an EMBL/GenBank/DDBJ whole genome shotgun (WGS) entry which is preliminary data.</text>
</comment>
<organism evidence="2 3">
    <name type="scientific">Paenibacillus filicis</name>
    <dbReference type="NCBI Taxonomy" id="669464"/>
    <lineage>
        <taxon>Bacteria</taxon>
        <taxon>Bacillati</taxon>
        <taxon>Bacillota</taxon>
        <taxon>Bacilli</taxon>
        <taxon>Bacillales</taxon>
        <taxon>Paenibacillaceae</taxon>
        <taxon>Paenibacillus</taxon>
    </lineage>
</organism>
<dbReference type="NCBIfam" id="TIGR01891">
    <property type="entry name" value="amidohydrolases"/>
    <property type="match status" value="1"/>
</dbReference>
<evidence type="ECO:0000313" key="2">
    <source>
        <dbReference type="EMBL" id="MEK8127909.1"/>
    </source>
</evidence>
<accession>A0ABU9DGB9</accession>
<gene>
    <name evidence="2" type="ORF">WMW72_08360</name>
</gene>
<evidence type="ECO:0000259" key="1">
    <source>
        <dbReference type="Pfam" id="PF07687"/>
    </source>
</evidence>
<evidence type="ECO:0000313" key="3">
    <source>
        <dbReference type="Proteomes" id="UP001469365"/>
    </source>
</evidence>
<dbReference type="PANTHER" id="PTHR11014:SF63">
    <property type="entry name" value="METALLOPEPTIDASE, PUTATIVE (AFU_ORTHOLOGUE AFUA_6G09600)-RELATED"/>
    <property type="match status" value="1"/>
</dbReference>
<dbReference type="InterPro" id="IPR036264">
    <property type="entry name" value="Bact_exopeptidase_dim_dom"/>
</dbReference>